<accession>A0A1B0C6Q3</accession>
<feature type="domain" description="J" evidence="1">
    <location>
        <begin position="3"/>
        <end position="70"/>
    </location>
</feature>
<dbReference type="PRINTS" id="PR00625">
    <property type="entry name" value="JDOMAIN"/>
</dbReference>
<dbReference type="STRING" id="67801.A0A1B0C6Q3"/>
<evidence type="ECO:0000313" key="3">
    <source>
        <dbReference type="Proteomes" id="UP000092460"/>
    </source>
</evidence>
<dbReference type="AlphaFoldDB" id="A0A1B0C6Q3"/>
<evidence type="ECO:0000259" key="1">
    <source>
        <dbReference type="PROSITE" id="PS50076"/>
    </source>
</evidence>
<dbReference type="Proteomes" id="UP000092460">
    <property type="component" value="Unassembled WGS sequence"/>
</dbReference>
<dbReference type="EnsemblMetazoa" id="GPPI050611-RA">
    <property type="protein sequence ID" value="GPPI050611-PA"/>
    <property type="gene ID" value="GPPI050611"/>
</dbReference>
<dbReference type="Pfam" id="PF00226">
    <property type="entry name" value="DnaJ"/>
    <property type="match status" value="1"/>
</dbReference>
<proteinExistence type="predicted"/>
<name>A0A1B0C6Q3_9MUSC</name>
<dbReference type="VEuPathDB" id="VectorBase:GPPI050611"/>
<dbReference type="InterPro" id="IPR001623">
    <property type="entry name" value="DnaJ_domain"/>
</dbReference>
<dbReference type="Gene3D" id="1.10.287.110">
    <property type="entry name" value="DnaJ domain"/>
    <property type="match status" value="1"/>
</dbReference>
<dbReference type="InterPro" id="IPR036869">
    <property type="entry name" value="J_dom_sf"/>
</dbReference>
<protein>
    <recommendedName>
        <fullName evidence="1">J domain-containing protein</fullName>
    </recommendedName>
</protein>
<organism evidence="2 3">
    <name type="scientific">Glossina palpalis gambiensis</name>
    <dbReference type="NCBI Taxonomy" id="67801"/>
    <lineage>
        <taxon>Eukaryota</taxon>
        <taxon>Metazoa</taxon>
        <taxon>Ecdysozoa</taxon>
        <taxon>Arthropoda</taxon>
        <taxon>Hexapoda</taxon>
        <taxon>Insecta</taxon>
        <taxon>Pterygota</taxon>
        <taxon>Neoptera</taxon>
        <taxon>Endopterygota</taxon>
        <taxon>Diptera</taxon>
        <taxon>Brachycera</taxon>
        <taxon>Muscomorpha</taxon>
        <taxon>Hippoboscoidea</taxon>
        <taxon>Glossinidae</taxon>
        <taxon>Glossina</taxon>
    </lineage>
</organism>
<dbReference type="CDD" id="cd06257">
    <property type="entry name" value="DnaJ"/>
    <property type="match status" value="1"/>
</dbReference>
<reference evidence="3" key="1">
    <citation type="submission" date="2015-01" db="EMBL/GenBank/DDBJ databases">
        <authorList>
            <person name="Aksoy S."/>
            <person name="Warren W."/>
            <person name="Wilson R.K."/>
        </authorList>
    </citation>
    <scope>NUCLEOTIDE SEQUENCE [LARGE SCALE GENOMIC DNA]</scope>
    <source>
        <strain evidence="3">IAEA</strain>
    </source>
</reference>
<reference evidence="2" key="2">
    <citation type="submission" date="2020-05" db="UniProtKB">
        <authorList>
            <consortium name="EnsemblMetazoa"/>
        </authorList>
    </citation>
    <scope>IDENTIFICATION</scope>
    <source>
        <strain evidence="2">IAEA</strain>
    </source>
</reference>
<evidence type="ECO:0000313" key="2">
    <source>
        <dbReference type="EnsemblMetazoa" id="GPPI050611-PA"/>
    </source>
</evidence>
<dbReference type="EMBL" id="JXJN01026846">
    <property type="status" value="NOT_ANNOTATED_CDS"/>
    <property type="molecule type" value="Genomic_DNA"/>
</dbReference>
<dbReference type="SUPFAM" id="SSF46565">
    <property type="entry name" value="Chaperone J-domain"/>
    <property type="match status" value="1"/>
</dbReference>
<keyword evidence="3" id="KW-1185">Reference proteome</keyword>
<dbReference type="PROSITE" id="PS50076">
    <property type="entry name" value="DNAJ_2"/>
    <property type="match status" value="1"/>
</dbReference>
<sequence length="140" mass="16090">MDHRYKLLGVSKNANTIQINAAYYTLPKNFYDDANSGTENESQRFRDIMKAYNCIVNNVKNHENKLDAKHMNIEKKRNYVTTSSSKSQAKFVPSLLDPPTEFINRRKPSNSAKDTLQTVATKESKALHLIHFLITVRKCI</sequence>